<accession>A0A2S1LGB0</accession>
<proteinExistence type="predicted"/>
<gene>
    <name evidence="8" type="ORF">FFWV33_15040</name>
</gene>
<evidence type="ECO:0000259" key="7">
    <source>
        <dbReference type="PROSITE" id="PS51007"/>
    </source>
</evidence>
<dbReference type="GO" id="GO:0009055">
    <property type="term" value="F:electron transfer activity"/>
    <property type="evidence" value="ECO:0007669"/>
    <property type="project" value="InterPro"/>
</dbReference>
<feature type="binding site" description="covalent" evidence="6">
    <location>
        <position position="41"/>
    </location>
    <ligand>
        <name>heme c</name>
        <dbReference type="ChEBI" id="CHEBI:61717"/>
    </ligand>
</feature>
<dbReference type="EMBL" id="CP020918">
    <property type="protein sequence ID" value="AWG22749.1"/>
    <property type="molecule type" value="Genomic_DNA"/>
</dbReference>
<dbReference type="OrthoDB" id="9814063at2"/>
<dbReference type="AlphaFoldDB" id="A0A2S1LGB0"/>
<keyword evidence="3 6" id="KW-0479">Metal-binding</keyword>
<evidence type="ECO:0000256" key="4">
    <source>
        <dbReference type="ARBA" id="ARBA00022982"/>
    </source>
</evidence>
<keyword evidence="1" id="KW-0813">Transport</keyword>
<evidence type="ECO:0000256" key="3">
    <source>
        <dbReference type="ARBA" id="ARBA00022723"/>
    </source>
</evidence>
<dbReference type="InterPro" id="IPR036909">
    <property type="entry name" value="Cyt_c-like_dom_sf"/>
</dbReference>
<keyword evidence="2 6" id="KW-0349">Heme</keyword>
<organism evidence="8 9">
    <name type="scientific">Flavobacterium faecale</name>
    <dbReference type="NCBI Taxonomy" id="1355330"/>
    <lineage>
        <taxon>Bacteria</taxon>
        <taxon>Pseudomonadati</taxon>
        <taxon>Bacteroidota</taxon>
        <taxon>Flavobacteriia</taxon>
        <taxon>Flavobacteriales</taxon>
        <taxon>Flavobacteriaceae</taxon>
        <taxon>Flavobacterium</taxon>
    </lineage>
</organism>
<dbReference type="Proteomes" id="UP000244527">
    <property type="component" value="Chromosome"/>
</dbReference>
<evidence type="ECO:0000256" key="1">
    <source>
        <dbReference type="ARBA" id="ARBA00022448"/>
    </source>
</evidence>
<protein>
    <recommendedName>
        <fullName evidence="7">Cytochrome c domain-containing protein</fullName>
    </recommendedName>
</protein>
<reference evidence="8 9" key="1">
    <citation type="submission" date="2017-04" db="EMBL/GenBank/DDBJ databases">
        <title>Compelte genome sequence of WV33.</title>
        <authorList>
            <person name="Lee P.C."/>
        </authorList>
    </citation>
    <scope>NUCLEOTIDE SEQUENCE [LARGE SCALE GENOMIC DNA]</scope>
    <source>
        <strain evidence="8 9">WV33</strain>
    </source>
</reference>
<evidence type="ECO:0000256" key="2">
    <source>
        <dbReference type="ARBA" id="ARBA00022617"/>
    </source>
</evidence>
<comment type="PTM">
    <text evidence="6">Binds 1 heme c group covalently per subunit.</text>
</comment>
<dbReference type="PROSITE" id="PS51007">
    <property type="entry name" value="CYTC"/>
    <property type="match status" value="1"/>
</dbReference>
<dbReference type="PRINTS" id="PR00606">
    <property type="entry name" value="CYTCHROMECID"/>
</dbReference>
<dbReference type="InterPro" id="IPR009056">
    <property type="entry name" value="Cyt_c-like_dom"/>
</dbReference>
<evidence type="ECO:0000313" key="8">
    <source>
        <dbReference type="EMBL" id="AWG22749.1"/>
    </source>
</evidence>
<sequence>MAIAFLLISSTTVSAQVKKATSAEIAEGKALITKSDCLACHKVDAKLVGPSYMDVAKKYIASEANYTLLSQKVVKGGSGVWGPIPMSAHSSLKPEEAKKMIKYILSIK</sequence>
<evidence type="ECO:0000256" key="6">
    <source>
        <dbReference type="PIRSR" id="PIRSR602324-1"/>
    </source>
</evidence>
<feature type="binding site" description="covalent" evidence="6">
    <location>
        <position position="37"/>
    </location>
    <ligand>
        <name>heme c</name>
        <dbReference type="ChEBI" id="CHEBI:61717"/>
    </ligand>
</feature>
<keyword evidence="5 6" id="KW-0408">Iron</keyword>
<dbReference type="KEGG" id="ffa:FFWV33_15040"/>
<feature type="binding site" description="covalent" evidence="6">
    <location>
        <position position="86"/>
    </location>
    <ligand>
        <name>heme c</name>
        <dbReference type="ChEBI" id="CHEBI:61717"/>
    </ligand>
</feature>
<keyword evidence="9" id="KW-1185">Reference proteome</keyword>
<keyword evidence="4" id="KW-0249">Electron transport</keyword>
<dbReference type="GO" id="GO:0020037">
    <property type="term" value="F:heme binding"/>
    <property type="evidence" value="ECO:0007669"/>
    <property type="project" value="InterPro"/>
</dbReference>
<dbReference type="InterPro" id="IPR002324">
    <property type="entry name" value="Cyt_c_ID"/>
</dbReference>
<evidence type="ECO:0000313" key="9">
    <source>
        <dbReference type="Proteomes" id="UP000244527"/>
    </source>
</evidence>
<feature type="domain" description="Cytochrome c" evidence="7">
    <location>
        <begin position="23"/>
        <end position="108"/>
    </location>
</feature>
<dbReference type="GO" id="GO:0005506">
    <property type="term" value="F:iron ion binding"/>
    <property type="evidence" value="ECO:0007669"/>
    <property type="project" value="InterPro"/>
</dbReference>
<dbReference type="Pfam" id="PF00034">
    <property type="entry name" value="Cytochrom_C"/>
    <property type="match status" value="1"/>
</dbReference>
<dbReference type="Gene3D" id="1.10.760.10">
    <property type="entry name" value="Cytochrome c-like domain"/>
    <property type="match status" value="1"/>
</dbReference>
<name>A0A2S1LGB0_9FLAO</name>
<dbReference type="SUPFAM" id="SSF46626">
    <property type="entry name" value="Cytochrome c"/>
    <property type="match status" value="1"/>
</dbReference>
<evidence type="ECO:0000256" key="5">
    <source>
        <dbReference type="ARBA" id="ARBA00023004"/>
    </source>
</evidence>